<evidence type="ECO:0000313" key="3">
    <source>
        <dbReference type="EMBL" id="CAH0380168.1"/>
    </source>
</evidence>
<dbReference type="OrthoDB" id="200115at2759"/>
<dbReference type="GO" id="GO:0016757">
    <property type="term" value="F:glycosyltransferase activity"/>
    <property type="evidence" value="ECO:0007669"/>
    <property type="project" value="InterPro"/>
</dbReference>
<organism evidence="3 4">
    <name type="scientific">Pelagomonas calceolata</name>
    <dbReference type="NCBI Taxonomy" id="35677"/>
    <lineage>
        <taxon>Eukaryota</taxon>
        <taxon>Sar</taxon>
        <taxon>Stramenopiles</taxon>
        <taxon>Ochrophyta</taxon>
        <taxon>Pelagophyceae</taxon>
        <taxon>Pelagomonadales</taxon>
        <taxon>Pelagomonadaceae</taxon>
        <taxon>Pelagomonas</taxon>
    </lineage>
</organism>
<accession>A0A8J2T2B0</accession>
<name>A0A8J2T2B0_9STRA</name>
<dbReference type="PANTHER" id="PTHR11062">
    <property type="entry name" value="EXOSTOSIN HEPARAN SULFATE GLYCOSYLTRANSFERASE -RELATED"/>
    <property type="match status" value="1"/>
</dbReference>
<dbReference type="InterPro" id="IPR004263">
    <property type="entry name" value="Exostosin"/>
</dbReference>
<dbReference type="Proteomes" id="UP000789595">
    <property type="component" value="Unassembled WGS sequence"/>
</dbReference>
<evidence type="ECO:0000256" key="1">
    <source>
        <dbReference type="ARBA" id="ARBA00010271"/>
    </source>
</evidence>
<comment type="caution">
    <text evidence="3">The sequence shown here is derived from an EMBL/GenBank/DDBJ whole genome shotgun (WGS) entry which is preliminary data.</text>
</comment>
<sequence length="172" mass="19266">MYVGQQHGKYGLATRDRVYAECRDAANATCQVYDPRDMDHKCGFATIHRSAIFCFKPGGDSPYRKGFYDAMLAGCIPVIFSLQNELVAPWFVPRGVAVRLSERKYGNGTFKALDVLRRIPSEEIARRQSIIRKHGHRLQYAVDDLGEEPDAVETLFVGALGLAHDLAALYEV</sequence>
<feature type="domain" description="Exostosin GT47" evidence="2">
    <location>
        <begin position="4"/>
        <end position="89"/>
    </location>
</feature>
<dbReference type="AlphaFoldDB" id="A0A8J2T2B0"/>
<dbReference type="InterPro" id="IPR040911">
    <property type="entry name" value="Exostosin_GT47"/>
</dbReference>
<evidence type="ECO:0000259" key="2">
    <source>
        <dbReference type="Pfam" id="PF03016"/>
    </source>
</evidence>
<dbReference type="PANTHER" id="PTHR11062:SF281">
    <property type="entry name" value="EXOSTOSIN-LIKE 2"/>
    <property type="match status" value="1"/>
</dbReference>
<gene>
    <name evidence="3" type="ORF">PECAL_6P18090</name>
</gene>
<evidence type="ECO:0000313" key="4">
    <source>
        <dbReference type="Proteomes" id="UP000789595"/>
    </source>
</evidence>
<keyword evidence="4" id="KW-1185">Reference proteome</keyword>
<proteinExistence type="inferred from homology"/>
<reference evidence="3" key="1">
    <citation type="submission" date="2021-11" db="EMBL/GenBank/DDBJ databases">
        <authorList>
            <consortium name="Genoscope - CEA"/>
            <person name="William W."/>
        </authorList>
    </citation>
    <scope>NUCLEOTIDE SEQUENCE</scope>
</reference>
<comment type="similarity">
    <text evidence="1">Belongs to the glycosyltransferase 47 family.</text>
</comment>
<dbReference type="Pfam" id="PF03016">
    <property type="entry name" value="Exostosin_GT47"/>
    <property type="match status" value="1"/>
</dbReference>
<protein>
    <recommendedName>
        <fullName evidence="2">Exostosin GT47 domain-containing protein</fullName>
    </recommendedName>
</protein>
<dbReference type="EMBL" id="CAKKNE010000006">
    <property type="protein sequence ID" value="CAH0380168.1"/>
    <property type="molecule type" value="Genomic_DNA"/>
</dbReference>